<evidence type="ECO:0000313" key="6">
    <source>
        <dbReference type="EMBL" id="MDQ8207302.1"/>
    </source>
</evidence>
<reference evidence="6 7" key="1">
    <citation type="submission" date="2023-04" db="EMBL/GenBank/DDBJ databases">
        <title>A novel bacteria isolated from coastal sediment.</title>
        <authorList>
            <person name="Liu X.-J."/>
            <person name="Du Z.-J."/>
        </authorList>
    </citation>
    <scope>NUCLEOTIDE SEQUENCE [LARGE SCALE GENOMIC DNA]</scope>
    <source>
        <strain evidence="6 7">SDUM461003</strain>
    </source>
</reference>
<evidence type="ECO:0000256" key="1">
    <source>
        <dbReference type="ARBA" id="ARBA00004613"/>
    </source>
</evidence>
<dbReference type="InterPro" id="IPR055372">
    <property type="entry name" value="CBM96"/>
</dbReference>
<evidence type="ECO:0000313" key="7">
    <source>
        <dbReference type="Proteomes" id="UP001225316"/>
    </source>
</evidence>
<evidence type="ECO:0000256" key="2">
    <source>
        <dbReference type="ARBA" id="ARBA00022525"/>
    </source>
</evidence>
<sequence length="242" mass="25570">MKNPQKLLSMSALALPLILASQSVQAASIVASDDNFVLKVNGNAGATNTVQNENGDLVIKNATNNIRESWLKFDLTGQNVDFSQSGTITLTLASNSSSDATFDISLYALDDTGTTAPTWTESTIHWNNAPGNDTSGNGLESGETTFLGATGTIATSTAAGTQYQFTITDWSDYLQSDNTITTIAISTINSTGPSIVFASSENATEAWRPTLTFTQIPEPGSFALLSGMLALTWGALGRRRVQ</sequence>
<feature type="chain" id="PRO_5045724306" evidence="4">
    <location>
        <begin position="27"/>
        <end position="242"/>
    </location>
</feature>
<dbReference type="Pfam" id="PF24517">
    <property type="entry name" value="CBM96"/>
    <property type="match status" value="1"/>
</dbReference>
<dbReference type="NCBIfam" id="NF033679">
    <property type="entry name" value="DNRLRE_dom"/>
    <property type="match status" value="1"/>
</dbReference>
<feature type="signal peptide" evidence="4">
    <location>
        <begin position="1"/>
        <end position="26"/>
    </location>
</feature>
<protein>
    <submittedName>
        <fullName evidence="6">DNRLRE domain-containing protein</fullName>
    </submittedName>
</protein>
<gene>
    <name evidence="6" type="ORF">QEH52_07270</name>
</gene>
<comment type="caution">
    <text evidence="6">The sequence shown here is derived from an EMBL/GenBank/DDBJ whole genome shotgun (WGS) entry which is preliminary data.</text>
</comment>
<evidence type="ECO:0000256" key="4">
    <source>
        <dbReference type="SAM" id="SignalP"/>
    </source>
</evidence>
<keyword evidence="3 4" id="KW-0732">Signal</keyword>
<dbReference type="EMBL" id="JARXHW010000012">
    <property type="protein sequence ID" value="MDQ8207302.1"/>
    <property type="molecule type" value="Genomic_DNA"/>
</dbReference>
<keyword evidence="2" id="KW-0964">Secreted</keyword>
<organism evidence="6 7">
    <name type="scientific">Thalassobacterium maritimum</name>
    <dbReference type="NCBI Taxonomy" id="3041265"/>
    <lineage>
        <taxon>Bacteria</taxon>
        <taxon>Pseudomonadati</taxon>
        <taxon>Verrucomicrobiota</taxon>
        <taxon>Opitutia</taxon>
        <taxon>Puniceicoccales</taxon>
        <taxon>Coraliomargaritaceae</taxon>
        <taxon>Thalassobacterium</taxon>
    </lineage>
</organism>
<proteinExistence type="predicted"/>
<feature type="domain" description="Carbohydrate-binding module family 96" evidence="5">
    <location>
        <begin position="29"/>
        <end position="211"/>
    </location>
</feature>
<evidence type="ECO:0000256" key="3">
    <source>
        <dbReference type="ARBA" id="ARBA00022729"/>
    </source>
</evidence>
<keyword evidence="7" id="KW-1185">Reference proteome</keyword>
<comment type="subcellular location">
    <subcellularLocation>
        <location evidence="1">Secreted</location>
    </subcellularLocation>
</comment>
<dbReference type="Proteomes" id="UP001225316">
    <property type="component" value="Unassembled WGS sequence"/>
</dbReference>
<dbReference type="RefSeq" id="WP_308949436.1">
    <property type="nucleotide sequence ID" value="NZ_JARXHW010000012.1"/>
</dbReference>
<evidence type="ECO:0000259" key="5">
    <source>
        <dbReference type="Pfam" id="PF24517"/>
    </source>
</evidence>
<accession>A0ABU1AUJ0</accession>
<name>A0ABU1AUJ0_9BACT</name>